<dbReference type="CDD" id="cd02801">
    <property type="entry name" value="DUS_like_FMN"/>
    <property type="match status" value="1"/>
</dbReference>
<keyword evidence="5 12" id="KW-0288">FMN</keyword>
<keyword evidence="7" id="KW-0521">NADP</keyword>
<evidence type="ECO:0000256" key="9">
    <source>
        <dbReference type="ARBA" id="ARBA00023002"/>
    </source>
</evidence>
<dbReference type="InterPro" id="IPR024036">
    <property type="entry name" value="tRNA-dHydroUridine_Synthase_C"/>
</dbReference>
<comment type="similarity">
    <text evidence="12">Belongs to the dus family.</text>
</comment>
<dbReference type="Pfam" id="PF01207">
    <property type="entry name" value="Dus"/>
    <property type="match status" value="1"/>
</dbReference>
<protein>
    <recommendedName>
        <fullName evidence="12">tRNA-dihydrouridine synthase</fullName>
        <ecNumber evidence="12">1.3.1.-</ecNumber>
    </recommendedName>
</protein>
<accession>A0A1G6JCR5</accession>
<keyword evidence="9 12" id="KW-0560">Oxidoreductase</keyword>
<dbReference type="Proteomes" id="UP000199322">
    <property type="component" value="Unassembled WGS sequence"/>
</dbReference>
<dbReference type="GO" id="GO:0017150">
    <property type="term" value="F:tRNA dihydrouridine synthase activity"/>
    <property type="evidence" value="ECO:0007669"/>
    <property type="project" value="InterPro"/>
</dbReference>
<dbReference type="InterPro" id="IPR013785">
    <property type="entry name" value="Aldolase_TIM"/>
</dbReference>
<dbReference type="PROSITE" id="PS01136">
    <property type="entry name" value="UPF0034"/>
    <property type="match status" value="1"/>
</dbReference>
<keyword evidence="14" id="KW-0547">Nucleotide-binding</keyword>
<dbReference type="RefSeq" id="WP_091402523.1">
    <property type="nucleotide sequence ID" value="NZ_FMYV01000002.1"/>
</dbReference>
<dbReference type="GO" id="GO:0000049">
    <property type="term" value="F:tRNA binding"/>
    <property type="evidence" value="ECO:0007669"/>
    <property type="project" value="UniProtKB-KW"/>
</dbReference>
<feature type="binding site" evidence="14">
    <location>
        <begin position="213"/>
        <end position="214"/>
    </location>
    <ligand>
        <name>FMN</name>
        <dbReference type="ChEBI" id="CHEBI:58210"/>
    </ligand>
</feature>
<organism evidence="16 17">
    <name type="scientific">Geotoga petraea</name>
    <dbReference type="NCBI Taxonomy" id="28234"/>
    <lineage>
        <taxon>Bacteria</taxon>
        <taxon>Thermotogati</taxon>
        <taxon>Thermotogota</taxon>
        <taxon>Thermotogae</taxon>
        <taxon>Petrotogales</taxon>
        <taxon>Petrotogaceae</taxon>
        <taxon>Geotoga</taxon>
    </lineage>
</organism>
<feature type="binding site" evidence="14">
    <location>
        <position position="161"/>
    </location>
    <ligand>
        <name>FMN</name>
        <dbReference type="ChEBI" id="CHEBI:58210"/>
    </ligand>
</feature>
<evidence type="ECO:0000256" key="12">
    <source>
        <dbReference type="PIRNR" id="PIRNR006621"/>
    </source>
</evidence>
<reference evidence="16 17" key="1">
    <citation type="submission" date="2016-10" db="EMBL/GenBank/DDBJ databases">
        <authorList>
            <person name="de Groot N.N."/>
        </authorList>
    </citation>
    <scope>NUCLEOTIDE SEQUENCE [LARGE SCALE GENOMIC DNA]</scope>
    <source>
        <strain evidence="16 17">WG14</strain>
    </source>
</reference>
<dbReference type="SUPFAM" id="SSF51395">
    <property type="entry name" value="FMN-linked oxidoreductases"/>
    <property type="match status" value="1"/>
</dbReference>
<feature type="binding site" evidence="14">
    <location>
        <position position="133"/>
    </location>
    <ligand>
        <name>FMN</name>
        <dbReference type="ChEBI" id="CHEBI:58210"/>
    </ligand>
</feature>
<dbReference type="STRING" id="28234.SAMN04488588_0492"/>
<evidence type="ECO:0000256" key="11">
    <source>
        <dbReference type="ARBA" id="ARBA00048802"/>
    </source>
</evidence>
<comment type="catalytic activity">
    <reaction evidence="11">
        <text>a 5,6-dihydrouridine in tRNA + NAD(+) = a uridine in tRNA + NADH + H(+)</text>
        <dbReference type="Rhea" id="RHEA:54452"/>
        <dbReference type="Rhea" id="RHEA-COMP:13339"/>
        <dbReference type="Rhea" id="RHEA-COMP:13887"/>
        <dbReference type="ChEBI" id="CHEBI:15378"/>
        <dbReference type="ChEBI" id="CHEBI:57540"/>
        <dbReference type="ChEBI" id="CHEBI:57945"/>
        <dbReference type="ChEBI" id="CHEBI:65315"/>
        <dbReference type="ChEBI" id="CHEBI:74443"/>
    </reaction>
</comment>
<dbReference type="Gene3D" id="3.20.20.70">
    <property type="entry name" value="Aldolase class I"/>
    <property type="match status" value="1"/>
</dbReference>
<evidence type="ECO:0000256" key="8">
    <source>
        <dbReference type="ARBA" id="ARBA00022884"/>
    </source>
</evidence>
<evidence type="ECO:0000256" key="4">
    <source>
        <dbReference type="ARBA" id="ARBA00022630"/>
    </source>
</evidence>
<evidence type="ECO:0000259" key="15">
    <source>
        <dbReference type="Pfam" id="PF01207"/>
    </source>
</evidence>
<keyword evidence="3" id="KW-0820">tRNA-binding</keyword>
<evidence type="ECO:0000256" key="7">
    <source>
        <dbReference type="ARBA" id="ARBA00022857"/>
    </source>
</evidence>
<name>A0A1G6JCR5_9BACT</name>
<comment type="cofactor">
    <cofactor evidence="1 12 14">
        <name>FMN</name>
        <dbReference type="ChEBI" id="CHEBI:58210"/>
    </cofactor>
</comment>
<dbReference type="EMBL" id="FMYV01000002">
    <property type="protein sequence ID" value="SDC16528.1"/>
    <property type="molecule type" value="Genomic_DNA"/>
</dbReference>
<evidence type="ECO:0000256" key="2">
    <source>
        <dbReference type="ARBA" id="ARBA00002790"/>
    </source>
</evidence>
<gene>
    <name evidence="16" type="ORF">SAMN04488588_0492</name>
</gene>
<evidence type="ECO:0000313" key="16">
    <source>
        <dbReference type="EMBL" id="SDC16528.1"/>
    </source>
</evidence>
<sequence>MFFLKNKVGLAPLADYSDYPFRKIAKEFGADFTFTEMISSDALAQGIKKTYKYLPREDEKNIGVQLFGHEPKNFSDSARLLKDKAEWIDINAGCPVKKVVRRGAGAALLKDLERLKEIIYAVKSQVDVPVGVKIRVGYEENNVENIVHSLNESQPDYIIIHGRTREEFYSGNARKDYFKKLNFSPLGASGDIFTQKDIDYYFNEQNVDFMVIARGAIGNPWIFNNTAPTIGEIYETTLKHLSLMVKEYEEVIAINKFKKFLVAYTKGIYGAKEQRKKLSSLKSEKDVIEYMDELIDKNKKRI</sequence>
<feature type="active site" description="Proton donor" evidence="13">
    <location>
        <position position="94"/>
    </location>
</feature>
<dbReference type="GO" id="GO:0050660">
    <property type="term" value="F:flavin adenine dinucleotide binding"/>
    <property type="evidence" value="ECO:0007669"/>
    <property type="project" value="InterPro"/>
</dbReference>
<dbReference type="PANTHER" id="PTHR45846">
    <property type="entry name" value="TRNA-DIHYDROURIDINE(47) SYNTHASE [NAD(P)(+)]-LIKE"/>
    <property type="match status" value="1"/>
</dbReference>
<dbReference type="AlphaFoldDB" id="A0A1G6JCR5"/>
<evidence type="ECO:0000256" key="1">
    <source>
        <dbReference type="ARBA" id="ARBA00001917"/>
    </source>
</evidence>
<evidence type="ECO:0000256" key="5">
    <source>
        <dbReference type="ARBA" id="ARBA00022643"/>
    </source>
</evidence>
<comment type="catalytic activity">
    <reaction evidence="10">
        <text>a 5,6-dihydrouridine in tRNA + NADP(+) = a uridine in tRNA + NADPH + H(+)</text>
        <dbReference type="Rhea" id="RHEA:23624"/>
        <dbReference type="Rhea" id="RHEA-COMP:13339"/>
        <dbReference type="Rhea" id="RHEA-COMP:13887"/>
        <dbReference type="ChEBI" id="CHEBI:15378"/>
        <dbReference type="ChEBI" id="CHEBI:57783"/>
        <dbReference type="ChEBI" id="CHEBI:58349"/>
        <dbReference type="ChEBI" id="CHEBI:65315"/>
        <dbReference type="ChEBI" id="CHEBI:74443"/>
    </reaction>
</comment>
<comment type="function">
    <text evidence="2 12">Catalyzes the synthesis of 5,6-dihydrouridine (D), a modified base found in the D-loop of most tRNAs, via the reduction of the C5-C6 double bond in target uridines.</text>
</comment>
<dbReference type="InterPro" id="IPR018517">
    <property type="entry name" value="tRNA_hU_synthase_CS"/>
</dbReference>
<feature type="domain" description="DUS-like FMN-binding" evidence="15">
    <location>
        <begin position="10"/>
        <end position="292"/>
    </location>
</feature>
<dbReference type="InterPro" id="IPR035587">
    <property type="entry name" value="DUS-like_FMN-bd"/>
</dbReference>
<dbReference type="InterPro" id="IPR001269">
    <property type="entry name" value="DUS_fam"/>
</dbReference>
<evidence type="ECO:0000256" key="14">
    <source>
        <dbReference type="PIRSR" id="PIRSR006621-2"/>
    </source>
</evidence>
<proteinExistence type="inferred from homology"/>
<evidence type="ECO:0000256" key="13">
    <source>
        <dbReference type="PIRSR" id="PIRSR006621-1"/>
    </source>
</evidence>
<dbReference type="PANTHER" id="PTHR45846:SF1">
    <property type="entry name" value="TRNA-DIHYDROURIDINE(47) SYNTHASE [NAD(P)(+)]-LIKE"/>
    <property type="match status" value="1"/>
</dbReference>
<keyword evidence="4 12" id="KW-0285">Flavoprotein</keyword>
<evidence type="ECO:0000313" key="17">
    <source>
        <dbReference type="Proteomes" id="UP000199322"/>
    </source>
</evidence>
<keyword evidence="6 12" id="KW-0819">tRNA processing</keyword>
<keyword evidence="8" id="KW-0694">RNA-binding</keyword>
<evidence type="ECO:0000256" key="6">
    <source>
        <dbReference type="ARBA" id="ARBA00022694"/>
    </source>
</evidence>
<dbReference type="Gene3D" id="1.10.1200.80">
    <property type="entry name" value="Putative flavin oxidoreducatase, domain 2"/>
    <property type="match status" value="1"/>
</dbReference>
<dbReference type="EC" id="1.3.1.-" evidence="12"/>
<dbReference type="PIRSF" id="PIRSF006621">
    <property type="entry name" value="Dus"/>
    <property type="match status" value="1"/>
</dbReference>
<evidence type="ECO:0000256" key="3">
    <source>
        <dbReference type="ARBA" id="ARBA00022555"/>
    </source>
</evidence>
<feature type="binding site" evidence="14">
    <location>
        <position position="65"/>
    </location>
    <ligand>
        <name>FMN</name>
        <dbReference type="ChEBI" id="CHEBI:58210"/>
    </ligand>
</feature>
<keyword evidence="17" id="KW-1185">Reference proteome</keyword>
<evidence type="ECO:0000256" key="10">
    <source>
        <dbReference type="ARBA" id="ARBA00048205"/>
    </source>
</evidence>